<reference evidence="2" key="1">
    <citation type="submission" date="2020-02" db="EMBL/GenBank/DDBJ databases">
        <authorList>
            <person name="Meier V. D."/>
        </authorList>
    </citation>
    <scope>NUCLEOTIDE SEQUENCE</scope>
    <source>
        <strain evidence="2">AVDCRST_MAG41</strain>
    </source>
</reference>
<name>A0A6J4JXL3_9ACTN</name>
<feature type="compositionally biased region" description="Low complexity" evidence="1">
    <location>
        <begin position="59"/>
        <end position="68"/>
    </location>
</feature>
<protein>
    <submittedName>
        <fullName evidence="2">Uncharacterized protein</fullName>
    </submittedName>
</protein>
<organism evidence="2">
    <name type="scientific">uncultured Mycobacteriales bacterium</name>
    <dbReference type="NCBI Taxonomy" id="581187"/>
    <lineage>
        <taxon>Bacteria</taxon>
        <taxon>Bacillati</taxon>
        <taxon>Actinomycetota</taxon>
        <taxon>Actinomycetes</taxon>
        <taxon>Mycobacteriales</taxon>
        <taxon>environmental samples</taxon>
    </lineage>
</organism>
<feature type="non-terminal residue" evidence="2">
    <location>
        <position position="68"/>
    </location>
</feature>
<dbReference type="EMBL" id="CADCTP010000412">
    <property type="protein sequence ID" value="CAA9290138.1"/>
    <property type="molecule type" value="Genomic_DNA"/>
</dbReference>
<accession>A0A6J4JXL3</accession>
<gene>
    <name evidence="2" type="ORF">AVDCRST_MAG41-4495</name>
</gene>
<dbReference type="AlphaFoldDB" id="A0A6J4JXL3"/>
<feature type="non-terminal residue" evidence="2">
    <location>
        <position position="1"/>
    </location>
</feature>
<proteinExistence type="predicted"/>
<evidence type="ECO:0000313" key="2">
    <source>
        <dbReference type="EMBL" id="CAA9290138.1"/>
    </source>
</evidence>
<evidence type="ECO:0000256" key="1">
    <source>
        <dbReference type="SAM" id="MobiDB-lite"/>
    </source>
</evidence>
<feature type="region of interest" description="Disordered" evidence="1">
    <location>
        <begin position="1"/>
        <end position="68"/>
    </location>
</feature>
<sequence>GRVRVPRGRSPGRAGRRKDVRRQAAAPAQRQRQGRLAVEGHHRRRGEGPDRARGRGRPAGDVRTGTQL</sequence>